<gene>
    <name evidence="1" type="ORF">HAX54_018630</name>
</gene>
<accession>A0ABS8UPW6</accession>
<dbReference type="EMBL" id="JACEIK010002276">
    <property type="protein sequence ID" value="MCD9560149.1"/>
    <property type="molecule type" value="Genomic_DNA"/>
</dbReference>
<protein>
    <submittedName>
        <fullName evidence="1">Uncharacterized protein</fullName>
    </submittedName>
</protein>
<proteinExistence type="predicted"/>
<sequence length="138" mass="15451">MHPNIGYTGRQSVTHWKNSNVTSQTSNGLMTLSSALGDSKIVGDSSDEALRQTVNLWTSVSPMGAVVAMVFHQETDLYRWLIDASRIRIRLLPMPHKGQASMSTSNALSLSSEEAQRIQFNHFGLARMEDYYVSFKEK</sequence>
<keyword evidence="2" id="KW-1185">Reference proteome</keyword>
<reference evidence="1 2" key="1">
    <citation type="journal article" date="2021" name="BMC Genomics">
        <title>Datura genome reveals duplications of psychoactive alkaloid biosynthetic genes and high mutation rate following tissue culture.</title>
        <authorList>
            <person name="Rajewski A."/>
            <person name="Carter-House D."/>
            <person name="Stajich J."/>
            <person name="Litt A."/>
        </authorList>
    </citation>
    <scope>NUCLEOTIDE SEQUENCE [LARGE SCALE GENOMIC DNA]</scope>
    <source>
        <strain evidence="1">AR-01</strain>
    </source>
</reference>
<organism evidence="1 2">
    <name type="scientific">Datura stramonium</name>
    <name type="common">Jimsonweed</name>
    <name type="synonym">Common thornapple</name>
    <dbReference type="NCBI Taxonomy" id="4076"/>
    <lineage>
        <taxon>Eukaryota</taxon>
        <taxon>Viridiplantae</taxon>
        <taxon>Streptophyta</taxon>
        <taxon>Embryophyta</taxon>
        <taxon>Tracheophyta</taxon>
        <taxon>Spermatophyta</taxon>
        <taxon>Magnoliopsida</taxon>
        <taxon>eudicotyledons</taxon>
        <taxon>Gunneridae</taxon>
        <taxon>Pentapetalae</taxon>
        <taxon>asterids</taxon>
        <taxon>lamiids</taxon>
        <taxon>Solanales</taxon>
        <taxon>Solanaceae</taxon>
        <taxon>Solanoideae</taxon>
        <taxon>Datureae</taxon>
        <taxon>Datura</taxon>
    </lineage>
</organism>
<name>A0ABS8UPW6_DATST</name>
<comment type="caution">
    <text evidence="1">The sequence shown here is derived from an EMBL/GenBank/DDBJ whole genome shotgun (WGS) entry which is preliminary data.</text>
</comment>
<dbReference type="Proteomes" id="UP000823775">
    <property type="component" value="Unassembled WGS sequence"/>
</dbReference>
<evidence type="ECO:0000313" key="2">
    <source>
        <dbReference type="Proteomes" id="UP000823775"/>
    </source>
</evidence>
<evidence type="ECO:0000313" key="1">
    <source>
        <dbReference type="EMBL" id="MCD9560149.1"/>
    </source>
</evidence>